<proteinExistence type="predicted"/>
<sequence length="371" mass="41838">MSAIYDNWERLVDATLLREKLRHLGRIDSCATSESADSFRLNDPLTEASLNRGKLEYRFTYQHLLQATSSFSKEKLINSGPGSNPVVVKRIDLNLVSNREAYLYELDFLTKVWQVKYFPFLGRCLEKENEKFLVYKYMPNGDLSSSLFKKNANKDELMSLDWITRMKIAIGAAEALAYLHDECHPPLVHGDVQASSILLDDNFEVRLGSLSKSGAEVSGPRYYDDWVFRESDKHAIGTPEATRANDVHCFGKVLLELVTGKLGISAPANNAMTNEWLETTILPHISINDKVIITEIVDPSLIIDVDLLEEVWSMAVVAKSCLDPEPKKRPLMTHILKALENPLELVRAVETDYKVIDAYTESWTAAVLGNI</sequence>
<dbReference type="Pfam" id="PF07714">
    <property type="entry name" value="PK_Tyr_Ser-Thr"/>
    <property type="match status" value="1"/>
</dbReference>
<protein>
    <recommendedName>
        <fullName evidence="3">Protein kinase domain-containing protein</fullName>
    </recommendedName>
</protein>
<evidence type="ECO:0000256" key="1">
    <source>
        <dbReference type="ARBA" id="ARBA00022741"/>
    </source>
</evidence>
<dbReference type="InterPro" id="IPR011009">
    <property type="entry name" value="Kinase-like_dom_sf"/>
</dbReference>
<dbReference type="Proteomes" id="UP001318860">
    <property type="component" value="Unassembled WGS sequence"/>
</dbReference>
<dbReference type="Gene3D" id="3.30.200.20">
    <property type="entry name" value="Phosphorylase Kinase, domain 1"/>
    <property type="match status" value="1"/>
</dbReference>
<name>A0ABR0VQS6_REHGL</name>
<reference evidence="4 5" key="1">
    <citation type="journal article" date="2021" name="Comput. Struct. Biotechnol. J.">
        <title>De novo genome assembly of the potent medicinal plant Rehmannia glutinosa using nanopore technology.</title>
        <authorList>
            <person name="Ma L."/>
            <person name="Dong C."/>
            <person name="Song C."/>
            <person name="Wang X."/>
            <person name="Zheng X."/>
            <person name="Niu Y."/>
            <person name="Chen S."/>
            <person name="Feng W."/>
        </authorList>
    </citation>
    <scope>NUCLEOTIDE SEQUENCE [LARGE SCALE GENOMIC DNA]</scope>
    <source>
        <strain evidence="4">DH-2019</strain>
    </source>
</reference>
<dbReference type="InterPro" id="IPR001245">
    <property type="entry name" value="Ser-Thr/Tyr_kinase_cat_dom"/>
</dbReference>
<dbReference type="InterPro" id="IPR000719">
    <property type="entry name" value="Prot_kinase_dom"/>
</dbReference>
<keyword evidence="5" id="KW-1185">Reference proteome</keyword>
<accession>A0ABR0VQS6</accession>
<organism evidence="4 5">
    <name type="scientific">Rehmannia glutinosa</name>
    <name type="common">Chinese foxglove</name>
    <dbReference type="NCBI Taxonomy" id="99300"/>
    <lineage>
        <taxon>Eukaryota</taxon>
        <taxon>Viridiplantae</taxon>
        <taxon>Streptophyta</taxon>
        <taxon>Embryophyta</taxon>
        <taxon>Tracheophyta</taxon>
        <taxon>Spermatophyta</taxon>
        <taxon>Magnoliopsida</taxon>
        <taxon>eudicotyledons</taxon>
        <taxon>Gunneridae</taxon>
        <taxon>Pentapetalae</taxon>
        <taxon>asterids</taxon>
        <taxon>lamiids</taxon>
        <taxon>Lamiales</taxon>
        <taxon>Orobanchaceae</taxon>
        <taxon>Rehmannieae</taxon>
        <taxon>Rehmannia</taxon>
    </lineage>
</organism>
<gene>
    <name evidence="4" type="ORF">DH2020_029697</name>
</gene>
<comment type="caution">
    <text evidence="4">The sequence shown here is derived from an EMBL/GenBank/DDBJ whole genome shotgun (WGS) entry which is preliminary data.</text>
</comment>
<dbReference type="PROSITE" id="PS50011">
    <property type="entry name" value="PROTEIN_KINASE_DOM"/>
    <property type="match status" value="1"/>
</dbReference>
<dbReference type="EMBL" id="JABTTQ020001029">
    <property type="protein sequence ID" value="KAK6136556.1"/>
    <property type="molecule type" value="Genomic_DNA"/>
</dbReference>
<evidence type="ECO:0000259" key="3">
    <source>
        <dbReference type="PROSITE" id="PS50011"/>
    </source>
</evidence>
<dbReference type="Gene3D" id="1.10.510.10">
    <property type="entry name" value="Transferase(Phosphotransferase) domain 1"/>
    <property type="match status" value="1"/>
</dbReference>
<keyword evidence="1" id="KW-0547">Nucleotide-binding</keyword>
<feature type="domain" description="Protein kinase" evidence="3">
    <location>
        <begin position="39"/>
        <end position="344"/>
    </location>
</feature>
<evidence type="ECO:0000313" key="5">
    <source>
        <dbReference type="Proteomes" id="UP001318860"/>
    </source>
</evidence>
<dbReference type="PANTHER" id="PTHR27001:SF237">
    <property type="entry name" value="OS03G0773300 PROTEIN"/>
    <property type="match status" value="1"/>
</dbReference>
<dbReference type="SUPFAM" id="SSF56112">
    <property type="entry name" value="Protein kinase-like (PK-like)"/>
    <property type="match status" value="1"/>
</dbReference>
<evidence type="ECO:0000313" key="4">
    <source>
        <dbReference type="EMBL" id="KAK6136556.1"/>
    </source>
</evidence>
<keyword evidence="2" id="KW-0067">ATP-binding</keyword>
<dbReference type="PANTHER" id="PTHR27001">
    <property type="entry name" value="OS01G0253100 PROTEIN"/>
    <property type="match status" value="1"/>
</dbReference>
<evidence type="ECO:0000256" key="2">
    <source>
        <dbReference type="ARBA" id="ARBA00022840"/>
    </source>
</evidence>